<protein>
    <submittedName>
        <fullName evidence="1">Uncharacterized protein</fullName>
    </submittedName>
</protein>
<accession>A0A3G2KD91</accession>
<organism evidence="1 2">
    <name type="scientific">Arthrobacter phage Andrew</name>
    <dbReference type="NCBI Taxonomy" id="2419946"/>
    <lineage>
        <taxon>Viruses</taxon>
        <taxon>Duplodnaviria</taxon>
        <taxon>Heunggongvirae</taxon>
        <taxon>Uroviricota</taxon>
        <taxon>Caudoviricetes</taxon>
        <taxon>Andrewvirus</taxon>
        <taxon>Andrewvirus andrew</taxon>
    </lineage>
</organism>
<evidence type="ECO:0000313" key="2">
    <source>
        <dbReference type="Proteomes" id="UP000274668"/>
    </source>
</evidence>
<dbReference type="GeneID" id="55006979"/>
<keyword evidence="2" id="KW-1185">Reference proteome</keyword>
<dbReference type="KEGG" id="vg:55006979"/>
<dbReference type="EMBL" id="MH834595">
    <property type="protein sequence ID" value="AYN56880.1"/>
    <property type="molecule type" value="Genomic_DNA"/>
</dbReference>
<reference evidence="1 2" key="1">
    <citation type="submission" date="2018-09" db="EMBL/GenBank/DDBJ databases">
        <authorList>
            <person name="Rimple P.A."/>
            <person name="Stoner T.H."/>
            <person name="Garlena R.A."/>
            <person name="Russell D.A."/>
            <person name="Pope W.H."/>
            <person name="Jacobs-Sera D."/>
            <person name="Hatfull G.F."/>
        </authorList>
    </citation>
    <scope>NUCLEOTIDE SEQUENCE [LARGE SCALE GENOMIC DNA]</scope>
</reference>
<evidence type="ECO:0000313" key="1">
    <source>
        <dbReference type="EMBL" id="AYN56880.1"/>
    </source>
</evidence>
<sequence>MKPDIVVDEDGTTWVRLERFGYSALVNLEELRKPPTYPGGGYRFSGLEPEWPLAPTLDGLRSGARGAGFTVGGPA</sequence>
<dbReference type="RefSeq" id="YP_009815754.1">
    <property type="nucleotide sequence ID" value="NC_048098.1"/>
</dbReference>
<proteinExistence type="predicted"/>
<gene>
    <name evidence="1" type="primary">68</name>
    <name evidence="1" type="ORF">PBI_ANDREW_68</name>
</gene>
<dbReference type="Proteomes" id="UP000274668">
    <property type="component" value="Segment"/>
</dbReference>
<name>A0A3G2KD91_9CAUD</name>